<reference evidence="4" key="2">
    <citation type="submission" date="2020-04" db="EMBL/GenBank/DDBJ databases">
        <authorList>
            <consortium name="NCBI Genome Project"/>
        </authorList>
    </citation>
    <scope>NUCLEOTIDE SEQUENCE</scope>
    <source>
        <strain evidence="4">CBS 781.70</strain>
    </source>
</reference>
<dbReference type="AlphaFoldDB" id="A0A6G1FX61"/>
<dbReference type="RefSeq" id="XP_033532058.1">
    <property type="nucleotide sequence ID" value="XM_033678212.1"/>
</dbReference>
<feature type="compositionally biased region" description="Polar residues" evidence="1">
    <location>
        <begin position="381"/>
        <end position="395"/>
    </location>
</feature>
<feature type="region of interest" description="Disordered" evidence="1">
    <location>
        <begin position="1"/>
        <end position="41"/>
    </location>
</feature>
<feature type="compositionally biased region" description="Polar residues" evidence="1">
    <location>
        <begin position="1"/>
        <end position="17"/>
    </location>
</feature>
<feature type="compositionally biased region" description="Low complexity" evidence="1">
    <location>
        <begin position="28"/>
        <end position="41"/>
    </location>
</feature>
<feature type="region of interest" description="Disordered" evidence="1">
    <location>
        <begin position="243"/>
        <end position="361"/>
    </location>
</feature>
<organism evidence="2">
    <name type="scientific">Eremomyces bilateralis CBS 781.70</name>
    <dbReference type="NCBI Taxonomy" id="1392243"/>
    <lineage>
        <taxon>Eukaryota</taxon>
        <taxon>Fungi</taxon>
        <taxon>Dikarya</taxon>
        <taxon>Ascomycota</taxon>
        <taxon>Pezizomycotina</taxon>
        <taxon>Dothideomycetes</taxon>
        <taxon>Dothideomycetes incertae sedis</taxon>
        <taxon>Eremomycetales</taxon>
        <taxon>Eremomycetaceae</taxon>
        <taxon>Eremomyces</taxon>
    </lineage>
</organism>
<feature type="compositionally biased region" description="Low complexity" evidence="1">
    <location>
        <begin position="281"/>
        <end position="320"/>
    </location>
</feature>
<reference evidence="4" key="3">
    <citation type="submission" date="2025-04" db="UniProtKB">
        <authorList>
            <consortium name="RefSeq"/>
        </authorList>
    </citation>
    <scope>IDENTIFICATION</scope>
    <source>
        <strain evidence="4">CBS 781.70</strain>
    </source>
</reference>
<evidence type="ECO:0000313" key="3">
    <source>
        <dbReference type="Proteomes" id="UP000504638"/>
    </source>
</evidence>
<protein>
    <submittedName>
        <fullName evidence="2 4">Uncharacterized protein</fullName>
    </submittedName>
</protein>
<feature type="region of interest" description="Disordered" evidence="1">
    <location>
        <begin position="204"/>
        <end position="231"/>
    </location>
</feature>
<reference evidence="2 4" key="1">
    <citation type="submission" date="2020-01" db="EMBL/GenBank/DDBJ databases">
        <authorList>
            <consortium name="DOE Joint Genome Institute"/>
            <person name="Haridas S."/>
            <person name="Albert R."/>
            <person name="Binder M."/>
            <person name="Bloem J."/>
            <person name="Labutti K."/>
            <person name="Salamov A."/>
            <person name="Andreopoulos B."/>
            <person name="Baker S.E."/>
            <person name="Barry K."/>
            <person name="Bills G."/>
            <person name="Bluhm B.H."/>
            <person name="Cannon C."/>
            <person name="Castanera R."/>
            <person name="Culley D.E."/>
            <person name="Daum C."/>
            <person name="Ezra D."/>
            <person name="Gonzalez J.B."/>
            <person name="Henrissat B."/>
            <person name="Kuo A."/>
            <person name="Liang C."/>
            <person name="Lipzen A."/>
            <person name="Lutzoni F."/>
            <person name="Magnuson J."/>
            <person name="Mondo S."/>
            <person name="Nolan M."/>
            <person name="Ohm R."/>
            <person name="Pangilinan J."/>
            <person name="Park H.-J."/>
            <person name="Ramirez L."/>
            <person name="Alfaro M."/>
            <person name="Sun H."/>
            <person name="Tritt A."/>
            <person name="Yoshinaga Y."/>
            <person name="Zwiers L.-H."/>
            <person name="Turgeon B.G."/>
            <person name="Goodwin S.B."/>
            <person name="Spatafora J.W."/>
            <person name="Crous P.W."/>
            <person name="Grigoriev I.V."/>
        </authorList>
    </citation>
    <scope>NUCLEOTIDE SEQUENCE</scope>
    <source>
        <strain evidence="2 4">CBS 781.70</strain>
    </source>
</reference>
<feature type="compositionally biased region" description="Basic and acidic residues" evidence="1">
    <location>
        <begin position="482"/>
        <end position="494"/>
    </location>
</feature>
<proteinExistence type="predicted"/>
<gene>
    <name evidence="2 4" type="ORF">P152DRAFT_451171</name>
</gene>
<evidence type="ECO:0000256" key="1">
    <source>
        <dbReference type="SAM" id="MobiDB-lite"/>
    </source>
</evidence>
<dbReference type="GeneID" id="54418782"/>
<name>A0A6G1FX61_9PEZI</name>
<accession>A0A6G1FX61</accession>
<feature type="region of interest" description="Disordered" evidence="1">
    <location>
        <begin position="449"/>
        <end position="507"/>
    </location>
</feature>
<feature type="region of interest" description="Disordered" evidence="1">
    <location>
        <begin position="381"/>
        <end position="413"/>
    </location>
</feature>
<keyword evidence="3" id="KW-1185">Reference proteome</keyword>
<evidence type="ECO:0000313" key="2">
    <source>
        <dbReference type="EMBL" id="KAF1810427.1"/>
    </source>
</evidence>
<sequence length="565" mass="60855">MIWGSSAATQPISTRQPTLAARQPPGALFSPPLQPQTSPQPTLLLPLAPHTLTSAIPLPALIPIPVQLHPPPPSISLGHNIPIVLLQTPTFCLPEYLRCPQSRTTLQPHESCVHNVEPRKLGRENSLATPDFQHPNTLHHGRHACWACAAVARPESLISFPHFSTPVVNAVPGLLETLLPRSGISIAPSRMEHHELEAGRLYHARSNSVNSSRAPLTKHGLPREPAQKGQTCHNCGTCIASAMPDPSQVARTSTPPVLTRPSGKKTSFGTVQTGDGDTQALRPVRLSPRPLESSPESPISSSFSDQLSSSSGRTSSPSSPDDGRSMRSYQSSLPVPSSGTASPNASTKPPLPLSSSTLETTQPSIAEKLSRHDSATGRISRTAALSSHPTTTAVSPPTIAARRASRKYRTSITSTHSITDTIISESPQVSTFHDLVVLPLHERRGRATTQLNIDSQPRPTARSLSPPRQRRVQVEHQASTPLREEFSPRFRPETETEDGSAAPNAGMLSRLGSKLKRHNFLNRKGTVTTEAEKEKEAPVAVKKGLSKSGHQVVEQKAEVVHWTEA</sequence>
<dbReference type="Proteomes" id="UP000504638">
    <property type="component" value="Unplaced"/>
</dbReference>
<feature type="compositionally biased region" description="Polar residues" evidence="1">
    <location>
        <begin position="329"/>
        <end position="345"/>
    </location>
</feature>
<dbReference type="EMBL" id="ML975166">
    <property type="protein sequence ID" value="KAF1810427.1"/>
    <property type="molecule type" value="Genomic_DNA"/>
</dbReference>
<feature type="compositionally biased region" description="Polar residues" evidence="1">
    <location>
        <begin position="264"/>
        <end position="276"/>
    </location>
</feature>
<feature type="region of interest" description="Disordered" evidence="1">
    <location>
        <begin position="519"/>
        <end position="552"/>
    </location>
</feature>
<evidence type="ECO:0000313" key="4">
    <source>
        <dbReference type="RefSeq" id="XP_033532058.1"/>
    </source>
</evidence>
<feature type="compositionally biased region" description="Polar residues" evidence="1">
    <location>
        <begin position="205"/>
        <end position="214"/>
    </location>
</feature>
<feature type="compositionally biased region" description="Polar residues" evidence="1">
    <location>
        <begin position="449"/>
        <end position="458"/>
    </location>
</feature>